<dbReference type="GO" id="GO:0043130">
    <property type="term" value="F:ubiquitin binding"/>
    <property type="evidence" value="ECO:0007669"/>
    <property type="project" value="TreeGrafter"/>
</dbReference>
<dbReference type="Gene3D" id="3.40.30.10">
    <property type="entry name" value="Glutaredoxin"/>
    <property type="match status" value="1"/>
</dbReference>
<feature type="region of interest" description="Disordered" evidence="2">
    <location>
        <begin position="369"/>
        <end position="397"/>
    </location>
</feature>
<dbReference type="Proteomes" id="UP000218334">
    <property type="component" value="Unassembled WGS sequence"/>
</dbReference>
<dbReference type="EMBL" id="KZ293494">
    <property type="protein sequence ID" value="PBK59963.1"/>
    <property type="molecule type" value="Genomic_DNA"/>
</dbReference>
<dbReference type="Gene3D" id="3.10.20.90">
    <property type="entry name" value="Phosphatidylinositol 3-kinase Catalytic Subunit, Chain A, domain 1"/>
    <property type="match status" value="1"/>
</dbReference>
<dbReference type="Pfam" id="PF14555">
    <property type="entry name" value="UBA_4"/>
    <property type="match status" value="1"/>
</dbReference>
<sequence length="557" mass="62902">MDGLTSSQLQALNQLRDLTNGGDDDVAIGVLSSVEWDVQRAADMIFGTGAGSAPSAPSRHVEQFEVDDSQQGVDDDWPQRATFPSNPRPSALVSVLTYPLHILSSIFRFIFSVLRIPIPHIPFLSLHFYRPLGNSRTSRGPDSWIRDLEEETGAVCIGRQSQSQGVASGVAGPSTLTARGGGEDDGRKYLPDFLLGTYENTLRRCQKEAKIGCIVLVSEEHDDDAEFKRTTLTDPDFVNFLTNNDFIVWGGDVRDLEAYSASEKLQASTYPFVAFVAIQPTRHSQSSSPPPTLTVLSRHQGLRETTAPKLLNHLQDNLIPRVQPYLERVRNSQRALERDRTLRQQQDQAFADTARRDKERILAKMAEEKRVEEERRAEERRVQEEAARQQKEIEERKKRESERMVWRRWARSALVKPENPSDRLRIAVRLPEGQRLMRRFGTTDTLTALYAFVDREFIPAKYAVQDDPQSPPEAGDVESKIEDMGGQRSWWGFTLHSAYPRVEVPWEPRKRLGDVACLKDGGGQLIVEVAGDKRRLSVGKGKDKEDDGYDTEESDDE</sequence>
<keyword evidence="5" id="KW-1185">Reference proteome</keyword>
<dbReference type="SMART" id="SM00594">
    <property type="entry name" value="UAS"/>
    <property type="match status" value="1"/>
</dbReference>
<protein>
    <recommendedName>
        <fullName evidence="3">UBX domain-containing protein</fullName>
    </recommendedName>
</protein>
<dbReference type="InterPro" id="IPR001012">
    <property type="entry name" value="UBX_dom"/>
</dbReference>
<dbReference type="SMART" id="SM00166">
    <property type="entry name" value="UBX"/>
    <property type="match status" value="1"/>
</dbReference>
<keyword evidence="1" id="KW-0175">Coiled coil</keyword>
<dbReference type="GO" id="GO:0036503">
    <property type="term" value="P:ERAD pathway"/>
    <property type="evidence" value="ECO:0007669"/>
    <property type="project" value="TreeGrafter"/>
</dbReference>
<dbReference type="PROSITE" id="PS50033">
    <property type="entry name" value="UBX"/>
    <property type="match status" value="1"/>
</dbReference>
<dbReference type="STRING" id="1076256.A0A2H3B7X7"/>
<dbReference type="InterPro" id="IPR050730">
    <property type="entry name" value="UBX_domain-protein"/>
</dbReference>
<dbReference type="Gene3D" id="1.10.8.10">
    <property type="entry name" value="DNA helicase RuvA subunit, C-terminal domain"/>
    <property type="match status" value="1"/>
</dbReference>
<dbReference type="PANTHER" id="PTHR23322">
    <property type="entry name" value="FAS-ASSOCIATED PROTEIN"/>
    <property type="match status" value="1"/>
</dbReference>
<dbReference type="InterPro" id="IPR029071">
    <property type="entry name" value="Ubiquitin-like_domsf"/>
</dbReference>
<accession>A0A2H3B7X7</accession>
<organism evidence="4 5">
    <name type="scientific">Armillaria solidipes</name>
    <dbReference type="NCBI Taxonomy" id="1076256"/>
    <lineage>
        <taxon>Eukaryota</taxon>
        <taxon>Fungi</taxon>
        <taxon>Dikarya</taxon>
        <taxon>Basidiomycota</taxon>
        <taxon>Agaricomycotina</taxon>
        <taxon>Agaricomycetes</taxon>
        <taxon>Agaricomycetidae</taxon>
        <taxon>Agaricales</taxon>
        <taxon>Marasmiineae</taxon>
        <taxon>Physalacriaceae</taxon>
        <taxon>Armillaria</taxon>
    </lineage>
</organism>
<evidence type="ECO:0000259" key="3">
    <source>
        <dbReference type="PROSITE" id="PS50033"/>
    </source>
</evidence>
<proteinExistence type="predicted"/>
<dbReference type="SUPFAM" id="SSF54236">
    <property type="entry name" value="Ubiquitin-like"/>
    <property type="match status" value="1"/>
</dbReference>
<dbReference type="GO" id="GO:0005783">
    <property type="term" value="C:endoplasmic reticulum"/>
    <property type="evidence" value="ECO:0007669"/>
    <property type="project" value="TreeGrafter"/>
</dbReference>
<dbReference type="InterPro" id="IPR006577">
    <property type="entry name" value="UAS"/>
</dbReference>
<dbReference type="InterPro" id="IPR036249">
    <property type="entry name" value="Thioredoxin-like_sf"/>
</dbReference>
<feature type="domain" description="UBX" evidence="3">
    <location>
        <begin position="419"/>
        <end position="501"/>
    </location>
</feature>
<feature type="region of interest" description="Disordered" evidence="2">
    <location>
        <begin position="536"/>
        <end position="557"/>
    </location>
</feature>
<feature type="compositionally biased region" description="Acidic residues" evidence="2">
    <location>
        <begin position="546"/>
        <end position="557"/>
    </location>
</feature>
<name>A0A2H3B7X7_9AGAR</name>
<evidence type="ECO:0000313" key="4">
    <source>
        <dbReference type="EMBL" id="PBK59963.1"/>
    </source>
</evidence>
<evidence type="ECO:0000256" key="2">
    <source>
        <dbReference type="SAM" id="MobiDB-lite"/>
    </source>
</evidence>
<gene>
    <name evidence="4" type="ORF">ARMSODRAFT_1090560</name>
</gene>
<dbReference type="SUPFAM" id="SSF52833">
    <property type="entry name" value="Thioredoxin-like"/>
    <property type="match status" value="1"/>
</dbReference>
<evidence type="ECO:0000256" key="1">
    <source>
        <dbReference type="ARBA" id="ARBA00023054"/>
    </source>
</evidence>
<evidence type="ECO:0000313" key="5">
    <source>
        <dbReference type="Proteomes" id="UP000218334"/>
    </source>
</evidence>
<feature type="compositionally biased region" description="Basic and acidic residues" evidence="2">
    <location>
        <begin position="536"/>
        <end position="545"/>
    </location>
</feature>
<dbReference type="Pfam" id="PF00789">
    <property type="entry name" value="UBX"/>
    <property type="match status" value="1"/>
</dbReference>
<reference evidence="5" key="1">
    <citation type="journal article" date="2017" name="Nat. Ecol. Evol.">
        <title>Genome expansion and lineage-specific genetic innovations in the forest pathogenic fungi Armillaria.</title>
        <authorList>
            <person name="Sipos G."/>
            <person name="Prasanna A.N."/>
            <person name="Walter M.C."/>
            <person name="O'Connor E."/>
            <person name="Balint B."/>
            <person name="Krizsan K."/>
            <person name="Kiss B."/>
            <person name="Hess J."/>
            <person name="Varga T."/>
            <person name="Slot J."/>
            <person name="Riley R."/>
            <person name="Boka B."/>
            <person name="Rigling D."/>
            <person name="Barry K."/>
            <person name="Lee J."/>
            <person name="Mihaltcheva S."/>
            <person name="LaButti K."/>
            <person name="Lipzen A."/>
            <person name="Waldron R."/>
            <person name="Moloney N.M."/>
            <person name="Sperisen C."/>
            <person name="Kredics L."/>
            <person name="Vagvoelgyi C."/>
            <person name="Patrignani A."/>
            <person name="Fitzpatrick D."/>
            <person name="Nagy I."/>
            <person name="Doyle S."/>
            <person name="Anderson J.B."/>
            <person name="Grigoriev I.V."/>
            <person name="Gueldener U."/>
            <person name="Muensterkoetter M."/>
            <person name="Nagy L.G."/>
        </authorList>
    </citation>
    <scope>NUCLEOTIDE SEQUENCE [LARGE SCALE GENOMIC DNA]</scope>
    <source>
        <strain evidence="5">28-4</strain>
    </source>
</reference>
<dbReference type="AlphaFoldDB" id="A0A2H3B7X7"/>
<dbReference type="PANTHER" id="PTHR23322:SF1">
    <property type="entry name" value="FAS-ASSOCIATED FACTOR 2"/>
    <property type="match status" value="1"/>
</dbReference>